<dbReference type="Gene3D" id="3.40.50.980">
    <property type="match status" value="2"/>
</dbReference>
<accession>A0ABW9AFA3</accession>
<dbReference type="InterPro" id="IPR011963">
    <property type="entry name" value="DHB_AMP_lig"/>
</dbReference>
<gene>
    <name evidence="5" type="ORF">PQR62_17560</name>
</gene>
<protein>
    <submittedName>
        <fullName evidence="5">(2,3-dihydroxybenzoyl)adenylate synthase</fullName>
    </submittedName>
</protein>
<dbReference type="EMBL" id="JAQQFM010000007">
    <property type="protein sequence ID" value="MFL9926087.1"/>
    <property type="molecule type" value="Genomic_DNA"/>
</dbReference>
<keyword evidence="6" id="KW-1185">Reference proteome</keyword>
<feature type="domain" description="AMP-binding enzyme C-terminal" evidence="4">
    <location>
        <begin position="458"/>
        <end position="539"/>
    </location>
</feature>
<dbReference type="InterPro" id="IPR020845">
    <property type="entry name" value="AMP-binding_CS"/>
</dbReference>
<dbReference type="InterPro" id="IPR000873">
    <property type="entry name" value="AMP-dep_synth/lig_dom"/>
</dbReference>
<dbReference type="PANTHER" id="PTHR43767:SF1">
    <property type="entry name" value="NONRIBOSOMAL PEPTIDE SYNTHASE PES1 (EUROFUNG)-RELATED"/>
    <property type="match status" value="1"/>
</dbReference>
<dbReference type="NCBIfam" id="TIGR02275">
    <property type="entry name" value="DHB_AMP_lig"/>
    <property type="match status" value="1"/>
</dbReference>
<dbReference type="RefSeq" id="WP_408159280.1">
    <property type="nucleotide sequence ID" value="NZ_JAQQFM010000007.1"/>
</dbReference>
<proteinExistence type="predicted"/>
<sequence length="557" mass="60865">MNTGLLAGCTPWPPEFAERYRALGYWTGQTLGESLRQRAQQSPERLCLICGERRWTYADLDFKVDRLAAALMARGLKPRERVVVQLPNIAEFFVVCFALFRLGALPVFALATHRRSEIVHFCRMSQACAYIISDQDNGFDYRTLAREVCAESPGLRQVIVVGEAQEFTSLDALCGEQSGVTEVSAEPLSLASPQAHEVAFLQLSGGSTGLPKLIPRTHDDYLYSVRASAGICGLSASSVYLCVLPVGHNFTLSSPGSLGIFWAGGCVVMAGRPTPEVAFPLIARELVTITALVPPLASIWLDAADGRRQDLSSLQLLQVGGARLSAEVACRITPVLGCRLQQVFGMAEGLVSYTRLDDPEDIVQATQGRPISPDDEIRIVDDADCEVAPGQVGHLLTRGPYTIRGYYQAAQHNQYAFTPDGFYRTGDLVRMQEGGYLIVEGRSKDQINRGGEKIAAAEIEEHLLAHPQVRDAALVAMPDPYLGERACAFVILRESTGSHHQLPAASDLRRFLRERSIAGYKIPDRIEMVDCLPKTGVGKIDKRALRQRIAQILAGAV</sequence>
<evidence type="ECO:0000256" key="1">
    <source>
        <dbReference type="ARBA" id="ARBA00004924"/>
    </source>
</evidence>
<keyword evidence="2" id="KW-0436">Ligase</keyword>
<dbReference type="CDD" id="cd05920">
    <property type="entry name" value="23DHB-AMP_lg"/>
    <property type="match status" value="1"/>
</dbReference>
<reference evidence="5 6" key="1">
    <citation type="journal article" date="2024" name="Chem. Sci.">
        <title>Discovery of megapolipeptins by genome mining of a Burkholderiales bacteria collection.</title>
        <authorList>
            <person name="Paulo B.S."/>
            <person name="Recchia M.J.J."/>
            <person name="Lee S."/>
            <person name="Fergusson C.H."/>
            <person name="Romanowski S.B."/>
            <person name="Hernandez A."/>
            <person name="Krull N."/>
            <person name="Liu D.Y."/>
            <person name="Cavanagh H."/>
            <person name="Bos A."/>
            <person name="Gray C.A."/>
            <person name="Murphy B.T."/>
            <person name="Linington R.G."/>
            <person name="Eustaquio A.S."/>
        </authorList>
    </citation>
    <scope>NUCLEOTIDE SEQUENCE [LARGE SCALE GENOMIC DNA]</scope>
    <source>
        <strain evidence="5 6">RL21-008-BIB-A</strain>
    </source>
</reference>
<dbReference type="Gene3D" id="2.30.38.10">
    <property type="entry name" value="Luciferase, Domain 3"/>
    <property type="match status" value="1"/>
</dbReference>
<name>A0ABW9AFA3_9BURK</name>
<dbReference type="InterPro" id="IPR045851">
    <property type="entry name" value="AMP-bd_C_sf"/>
</dbReference>
<dbReference type="PROSITE" id="PS00455">
    <property type="entry name" value="AMP_BINDING"/>
    <property type="match status" value="1"/>
</dbReference>
<dbReference type="Pfam" id="PF00501">
    <property type="entry name" value="AMP-binding"/>
    <property type="match status" value="1"/>
</dbReference>
<feature type="domain" description="AMP-dependent synthetase/ligase" evidence="3">
    <location>
        <begin position="36"/>
        <end position="407"/>
    </location>
</feature>
<dbReference type="Proteomes" id="UP001629246">
    <property type="component" value="Unassembled WGS sequence"/>
</dbReference>
<dbReference type="Gene3D" id="3.30.300.30">
    <property type="match status" value="1"/>
</dbReference>
<evidence type="ECO:0000259" key="3">
    <source>
        <dbReference type="Pfam" id="PF00501"/>
    </source>
</evidence>
<dbReference type="PANTHER" id="PTHR43767">
    <property type="entry name" value="LONG-CHAIN-FATTY-ACID--COA LIGASE"/>
    <property type="match status" value="1"/>
</dbReference>
<comment type="pathway">
    <text evidence="1">Siderophore biosynthesis.</text>
</comment>
<dbReference type="InterPro" id="IPR050237">
    <property type="entry name" value="ATP-dep_AMP-bd_enzyme"/>
</dbReference>
<dbReference type="SUPFAM" id="SSF56801">
    <property type="entry name" value="Acetyl-CoA synthetase-like"/>
    <property type="match status" value="1"/>
</dbReference>
<evidence type="ECO:0000256" key="2">
    <source>
        <dbReference type="ARBA" id="ARBA00022598"/>
    </source>
</evidence>
<dbReference type="Pfam" id="PF13193">
    <property type="entry name" value="AMP-binding_C"/>
    <property type="match status" value="1"/>
</dbReference>
<evidence type="ECO:0000259" key="4">
    <source>
        <dbReference type="Pfam" id="PF13193"/>
    </source>
</evidence>
<dbReference type="InterPro" id="IPR025110">
    <property type="entry name" value="AMP-bd_C"/>
</dbReference>
<organism evidence="5 6">
    <name type="scientific">Herbaspirillum lusitanum</name>
    <dbReference type="NCBI Taxonomy" id="213312"/>
    <lineage>
        <taxon>Bacteria</taxon>
        <taxon>Pseudomonadati</taxon>
        <taxon>Pseudomonadota</taxon>
        <taxon>Betaproteobacteria</taxon>
        <taxon>Burkholderiales</taxon>
        <taxon>Oxalobacteraceae</taxon>
        <taxon>Herbaspirillum</taxon>
    </lineage>
</organism>
<evidence type="ECO:0000313" key="5">
    <source>
        <dbReference type="EMBL" id="MFL9926087.1"/>
    </source>
</evidence>
<comment type="caution">
    <text evidence="5">The sequence shown here is derived from an EMBL/GenBank/DDBJ whole genome shotgun (WGS) entry which is preliminary data.</text>
</comment>
<evidence type="ECO:0000313" key="6">
    <source>
        <dbReference type="Proteomes" id="UP001629246"/>
    </source>
</evidence>